<comment type="caution">
    <text evidence="2">The sequence shown here is derived from an EMBL/GenBank/DDBJ whole genome shotgun (WGS) entry which is preliminary data.</text>
</comment>
<evidence type="ECO:0008006" key="4">
    <source>
        <dbReference type="Google" id="ProtNLM"/>
    </source>
</evidence>
<accession>A0A7V7NXA7</accession>
<reference evidence="2 3" key="1">
    <citation type="submission" date="2019-09" db="EMBL/GenBank/DDBJ databases">
        <title>Draft genome sequences of 48 bacterial type strains from the CCUG.</title>
        <authorList>
            <person name="Tunovic T."/>
            <person name="Pineiro-Iglesias B."/>
            <person name="Unosson C."/>
            <person name="Inganas E."/>
            <person name="Ohlen M."/>
            <person name="Cardew S."/>
            <person name="Jensie-Markopoulos S."/>
            <person name="Salva-Serra F."/>
            <person name="Jaen-Luchoro D."/>
            <person name="Karlsson R."/>
            <person name="Svensson-Stadler L."/>
            <person name="Chun J."/>
            <person name="Moore E."/>
        </authorList>
    </citation>
    <scope>NUCLEOTIDE SEQUENCE [LARGE SCALE GENOMIC DNA]</scope>
    <source>
        <strain evidence="2 3">CCUG 48643</strain>
    </source>
</reference>
<feature type="transmembrane region" description="Helical" evidence="1">
    <location>
        <begin position="21"/>
        <end position="45"/>
    </location>
</feature>
<dbReference type="SUPFAM" id="SSF54523">
    <property type="entry name" value="Pili subunits"/>
    <property type="match status" value="1"/>
</dbReference>
<gene>
    <name evidence="2" type="ORF">F7Q91_03390</name>
</gene>
<keyword evidence="1" id="KW-0812">Transmembrane</keyword>
<sequence length="195" mass="21139">MLFDKFKKNVSKNPDNHHRKRGGFAISGELQAVLIFLGVMVVGYATTLGDSSEDNQVTKARTALITASEKMRTTVGGFGSYTSVNNKDCYDKDIFPSDWLSATADQFTTPFTDNGLTCASADTATNKDGITTTGTGKYFTFALSGVETDQCNKLVANTFQQFVEIQVEGTRIDGNATMKTQCSSADSVTITFINR</sequence>
<dbReference type="GeneID" id="77344701"/>
<dbReference type="Proteomes" id="UP000423756">
    <property type="component" value="Unassembled WGS sequence"/>
</dbReference>
<keyword evidence="1" id="KW-1133">Transmembrane helix</keyword>
<evidence type="ECO:0000313" key="2">
    <source>
        <dbReference type="EMBL" id="KAB0482466.1"/>
    </source>
</evidence>
<dbReference type="InterPro" id="IPR045584">
    <property type="entry name" value="Pilin-like"/>
</dbReference>
<dbReference type="AlphaFoldDB" id="A0A7V7NXA7"/>
<dbReference type="EMBL" id="VZPX01000004">
    <property type="protein sequence ID" value="KAB0482466.1"/>
    <property type="molecule type" value="Genomic_DNA"/>
</dbReference>
<name>A0A7V7NXA7_9VIBR</name>
<evidence type="ECO:0000256" key="1">
    <source>
        <dbReference type="SAM" id="Phobius"/>
    </source>
</evidence>
<dbReference type="RefSeq" id="WP_137406557.1">
    <property type="nucleotide sequence ID" value="NZ_AP025467.1"/>
</dbReference>
<organism evidence="2 3">
    <name type="scientific">Vibrio chagasii</name>
    <dbReference type="NCBI Taxonomy" id="170679"/>
    <lineage>
        <taxon>Bacteria</taxon>
        <taxon>Pseudomonadati</taxon>
        <taxon>Pseudomonadota</taxon>
        <taxon>Gammaproteobacteria</taxon>
        <taxon>Vibrionales</taxon>
        <taxon>Vibrionaceae</taxon>
        <taxon>Vibrio</taxon>
    </lineage>
</organism>
<protein>
    <recommendedName>
        <fullName evidence="4">Type 4 secretion system PilS N-terminal domain-containing protein</fullName>
    </recommendedName>
</protein>
<evidence type="ECO:0000313" key="3">
    <source>
        <dbReference type="Proteomes" id="UP000423756"/>
    </source>
</evidence>
<dbReference type="Gene3D" id="3.30.1690.10">
    <property type="entry name" value="TcpA-like pilin"/>
    <property type="match status" value="1"/>
</dbReference>
<keyword evidence="1" id="KW-0472">Membrane</keyword>
<proteinExistence type="predicted"/>